<reference evidence="2" key="1">
    <citation type="journal article" date="2017" name="Nat. Microbiol.">
        <title>Global analysis of biosynthetic gene clusters reveals vast potential of secondary metabolite production in Penicillium species.</title>
        <authorList>
            <person name="Nielsen J.C."/>
            <person name="Grijseels S."/>
            <person name="Prigent S."/>
            <person name="Ji B."/>
            <person name="Dainat J."/>
            <person name="Nielsen K.F."/>
            <person name="Frisvad J.C."/>
            <person name="Workman M."/>
            <person name="Nielsen J."/>
        </authorList>
    </citation>
    <scope>NUCLEOTIDE SEQUENCE [LARGE SCALE GENOMIC DNA]</scope>
    <source>
        <strain evidence="2">IBT 31811</strain>
    </source>
</reference>
<evidence type="ECO:0000313" key="1">
    <source>
        <dbReference type="EMBL" id="OQD81889.1"/>
    </source>
</evidence>
<proteinExistence type="predicted"/>
<keyword evidence="2" id="KW-1185">Reference proteome</keyword>
<comment type="caution">
    <text evidence="1">The sequence shown here is derived from an EMBL/GenBank/DDBJ whole genome shotgun (WGS) entry which is preliminary data.</text>
</comment>
<organism evidence="1 2">
    <name type="scientific">Penicillium antarcticum</name>
    <dbReference type="NCBI Taxonomy" id="416450"/>
    <lineage>
        <taxon>Eukaryota</taxon>
        <taxon>Fungi</taxon>
        <taxon>Dikarya</taxon>
        <taxon>Ascomycota</taxon>
        <taxon>Pezizomycotina</taxon>
        <taxon>Eurotiomycetes</taxon>
        <taxon>Eurotiomycetidae</taxon>
        <taxon>Eurotiales</taxon>
        <taxon>Aspergillaceae</taxon>
        <taxon>Penicillium</taxon>
    </lineage>
</organism>
<accession>A0A1V6PXZ7</accession>
<dbReference type="AlphaFoldDB" id="A0A1V6PXZ7"/>
<dbReference type="Proteomes" id="UP000191672">
    <property type="component" value="Unassembled WGS sequence"/>
</dbReference>
<sequence length="157" mass="17315">MSHQFFTATMILCSRLYRVKKQQREQEIRAALQISRSIWKRRSSTFKEAVKAAETEEAPNIYPTFLRATSEYTPTNLTMVRLSALFTLALATVSLATTNSQCQKDFNSCRVGADANQAQCSANHAQCCSDAFDTCRSGPDANQAQCAADNAACKGQN</sequence>
<name>A0A1V6PXZ7_9EURO</name>
<protein>
    <submittedName>
        <fullName evidence="1">Uncharacterized protein</fullName>
    </submittedName>
</protein>
<dbReference type="EMBL" id="MDYN01000024">
    <property type="protein sequence ID" value="OQD81889.1"/>
    <property type="molecule type" value="Genomic_DNA"/>
</dbReference>
<gene>
    <name evidence="1" type="ORF">PENANT_c024G08876</name>
</gene>
<dbReference type="STRING" id="416450.A0A1V6PXZ7"/>
<evidence type="ECO:0000313" key="2">
    <source>
        <dbReference type="Proteomes" id="UP000191672"/>
    </source>
</evidence>